<sequence length="178" mass="18493">MAAPSGGAHTAGVDHAAARLYRYLGPPELLAAVRPGHLGRPLDSAPAVQAWAAQVGGEPFTYVVDAAGRLLAADRRSEHVACAGGRDVLSAGELSLRRTATGWAVAEVSNQSTGYAPEPASWPAVAAALDRAGIAHPDGFTAAFEFRRCSACAELNLVKDGDYTCCLCEAALPERWHG</sequence>
<keyword evidence="2" id="KW-1185">Reference proteome</keyword>
<accession>A0A8J3PCV4</accession>
<gene>
    <name evidence="1" type="ORF">Cco03nite_70910</name>
</gene>
<name>A0A8J3PCV4_9ACTN</name>
<reference evidence="1 2" key="1">
    <citation type="submission" date="2021-01" db="EMBL/GenBank/DDBJ databases">
        <title>Whole genome shotgun sequence of Catellatospora coxensis NBRC 107359.</title>
        <authorList>
            <person name="Komaki H."/>
            <person name="Tamura T."/>
        </authorList>
    </citation>
    <scope>NUCLEOTIDE SEQUENCE [LARGE SCALE GENOMIC DNA]</scope>
    <source>
        <strain evidence="1 2">NBRC 107359</strain>
    </source>
</reference>
<comment type="caution">
    <text evidence="1">The sequence shown here is derived from an EMBL/GenBank/DDBJ whole genome shotgun (WGS) entry which is preliminary data.</text>
</comment>
<dbReference type="Proteomes" id="UP000630887">
    <property type="component" value="Unassembled WGS sequence"/>
</dbReference>
<protein>
    <submittedName>
        <fullName evidence="1">Uncharacterized protein</fullName>
    </submittedName>
</protein>
<organism evidence="1 2">
    <name type="scientific">Catellatospora coxensis</name>
    <dbReference type="NCBI Taxonomy" id="310354"/>
    <lineage>
        <taxon>Bacteria</taxon>
        <taxon>Bacillati</taxon>
        <taxon>Actinomycetota</taxon>
        <taxon>Actinomycetes</taxon>
        <taxon>Micromonosporales</taxon>
        <taxon>Micromonosporaceae</taxon>
        <taxon>Catellatospora</taxon>
    </lineage>
</organism>
<dbReference type="EMBL" id="BONI01000087">
    <property type="protein sequence ID" value="GIG10391.1"/>
    <property type="molecule type" value="Genomic_DNA"/>
</dbReference>
<evidence type="ECO:0000313" key="2">
    <source>
        <dbReference type="Proteomes" id="UP000630887"/>
    </source>
</evidence>
<evidence type="ECO:0000313" key="1">
    <source>
        <dbReference type="EMBL" id="GIG10391.1"/>
    </source>
</evidence>
<proteinExistence type="predicted"/>
<dbReference type="AlphaFoldDB" id="A0A8J3PCV4"/>